<keyword evidence="2" id="KW-1185">Reference proteome</keyword>
<protein>
    <submittedName>
        <fullName evidence="1">Uncharacterized protein</fullName>
    </submittedName>
</protein>
<evidence type="ECO:0000313" key="2">
    <source>
        <dbReference type="Proteomes" id="UP001055811"/>
    </source>
</evidence>
<reference evidence="2" key="1">
    <citation type="journal article" date="2022" name="Mol. Ecol. Resour.">
        <title>The genomes of chicory, endive, great burdock and yacon provide insights into Asteraceae palaeo-polyploidization history and plant inulin production.</title>
        <authorList>
            <person name="Fan W."/>
            <person name="Wang S."/>
            <person name="Wang H."/>
            <person name="Wang A."/>
            <person name="Jiang F."/>
            <person name="Liu H."/>
            <person name="Zhao H."/>
            <person name="Xu D."/>
            <person name="Zhang Y."/>
        </authorList>
    </citation>
    <scope>NUCLEOTIDE SEQUENCE [LARGE SCALE GENOMIC DNA]</scope>
    <source>
        <strain evidence="2">cv. Punajuju</strain>
    </source>
</reference>
<evidence type="ECO:0000313" key="1">
    <source>
        <dbReference type="EMBL" id="KAI3709589.1"/>
    </source>
</evidence>
<dbReference type="Proteomes" id="UP001055811">
    <property type="component" value="Linkage Group LG07"/>
</dbReference>
<dbReference type="EMBL" id="CM042015">
    <property type="protein sequence ID" value="KAI3709589.1"/>
    <property type="molecule type" value="Genomic_DNA"/>
</dbReference>
<reference evidence="1 2" key="2">
    <citation type="journal article" date="2022" name="Mol. Ecol. Resour.">
        <title>The genomes of chicory, endive, great burdock and yacon provide insights into Asteraceae paleo-polyploidization history and plant inulin production.</title>
        <authorList>
            <person name="Fan W."/>
            <person name="Wang S."/>
            <person name="Wang H."/>
            <person name="Wang A."/>
            <person name="Jiang F."/>
            <person name="Liu H."/>
            <person name="Zhao H."/>
            <person name="Xu D."/>
            <person name="Zhang Y."/>
        </authorList>
    </citation>
    <scope>NUCLEOTIDE SEQUENCE [LARGE SCALE GENOMIC DNA]</scope>
    <source>
        <strain evidence="2">cv. Punajuju</strain>
        <tissue evidence="1">Leaves</tissue>
    </source>
</reference>
<proteinExistence type="predicted"/>
<accession>A0ACB9AH91</accession>
<comment type="caution">
    <text evidence="1">The sequence shown here is derived from an EMBL/GenBank/DDBJ whole genome shotgun (WGS) entry which is preliminary data.</text>
</comment>
<gene>
    <name evidence="1" type="ORF">L2E82_39355</name>
</gene>
<sequence length="762" mass="86717">MTILPIVLLLFIFNTSTAQTWIKAGYWYTGSEFPVPNINSALFTHLICAFAYINPSTHELFLRASDDSYVSTFATTVKKSSPSVIPLLSIWTQNGVYGNNENSSEFLMMTENPAYRKNFIESSIKTARRYGFEGLDLYVTTLLSTNGNMSYLGTLFDEWRVAVDSEMKKSTDQKKLILTMAGRYSPELYSVSYPVDSASRSFDWVHVRSYDYHTPLTENVTAAHGALYDPSSHVNTDYGIKEWIKRGLPASKLVVGLAYHGYSWTLVDPTNSAIGAPAKGLGITRDGSVSYEYIRKYLKGYGVKPVYNSTYVVNYCEVGSFWIGFDDVEAIKVKVDYAKAKGLLGYNAWQVSNDYNWELSKAADFVAQEEDKYSNHKRILAITLCTVASIILVLGCIAFYLRKKIISKDFRFALIVNQIMKHNKSSYHNQQVISFSDIREVTNNFSEENKLGEGGYGPVYKGKLSNGQEIAVKRLSHSSKQGFEEFKNEVTFATKLQHVNLVKLLAFCTEREEKMLIYEYMPNKSLDFYLFDPTRRLMLNWEKWVDIIEGIIQGLLYLQEYSRLTIVHRDLKASNILLDANMKPKISDFGIAKSFQNNESEGSTDHIVGTYGCVPPEYLKQGIYSRKYDVYSFGVLLLQIISGKKNYNVYGPHQNLNLLEYAYVLWKDGRGMEFIDPSLNDAFSRYKLTRCIQVALLCVEEKWTQRPSMLEVSAMLRNEYASVPMPTRPAFSTNKDNEEKKDGTSEHVYSVDIATISQLVSR</sequence>
<organism evidence="1 2">
    <name type="scientific">Cichorium intybus</name>
    <name type="common">Chicory</name>
    <dbReference type="NCBI Taxonomy" id="13427"/>
    <lineage>
        <taxon>Eukaryota</taxon>
        <taxon>Viridiplantae</taxon>
        <taxon>Streptophyta</taxon>
        <taxon>Embryophyta</taxon>
        <taxon>Tracheophyta</taxon>
        <taxon>Spermatophyta</taxon>
        <taxon>Magnoliopsida</taxon>
        <taxon>eudicotyledons</taxon>
        <taxon>Gunneridae</taxon>
        <taxon>Pentapetalae</taxon>
        <taxon>asterids</taxon>
        <taxon>campanulids</taxon>
        <taxon>Asterales</taxon>
        <taxon>Asteraceae</taxon>
        <taxon>Cichorioideae</taxon>
        <taxon>Cichorieae</taxon>
        <taxon>Cichoriinae</taxon>
        <taxon>Cichorium</taxon>
    </lineage>
</organism>
<name>A0ACB9AH91_CICIN</name>